<proteinExistence type="predicted"/>
<sequence>MIRYGGAVNSSTLRNRSRGIAKFTAAAVLLGGLVVPSAAAAETGSVSTLANHLRRTLDQLQFEQVLDTTPPTTAAQLNALKQAATDKEAKKPPKKADRAVALAAAEPISQQPQIDLTVIELNRFGRPVSSGTVLMSPQYPDGKVVPVDDNLHTTDVRWRQWDDAGWYANQGQGTIDVIPGRENASIDFMIPYPASVLKLMVAFGVLRLVDQGEISLDDTYAYQPTTISTLCGPAGSDTIRNYLDASLTWSSNAASCAMVKLLHDKGAVDNLNQTFQDLGLETLQLKNTNPANGARWGNPVTMSSLDTAKLLMLVNGGLGTLWTAPDGTDVTAAVLSDASRTFFKSKLSDQGMNVTLSTTNWCGAAYPVPGIPQLTPSRWIGADGTVTIPGQGIAYGRDVRPCNNAAEVTYAHKNGWVNNSGADAGIVKALPGKGGRTYIVAMFSNLGYQYVDSNRPPTGAENVWFTEKLAKLGKAIDEYEKRRNS</sequence>
<keyword evidence="1" id="KW-0732">Signal</keyword>
<gene>
    <name evidence="3" type="ORF">SAMN05421869_104227</name>
</gene>
<name>A0A1G8HND2_9ACTN</name>
<dbReference type="PANTHER" id="PTHR35333:SF3">
    <property type="entry name" value="BETA-LACTAMASE-TYPE TRANSPEPTIDASE FOLD CONTAINING PROTEIN"/>
    <property type="match status" value="1"/>
</dbReference>
<dbReference type="GO" id="GO:0008800">
    <property type="term" value="F:beta-lactamase activity"/>
    <property type="evidence" value="ECO:0007669"/>
    <property type="project" value="InterPro"/>
</dbReference>
<dbReference type="GO" id="GO:0046677">
    <property type="term" value="P:response to antibiotic"/>
    <property type="evidence" value="ECO:0007669"/>
    <property type="project" value="InterPro"/>
</dbReference>
<feature type="chain" id="PRO_5011695673" evidence="1">
    <location>
        <begin position="41"/>
        <end position="485"/>
    </location>
</feature>
<keyword evidence="4" id="KW-1185">Reference proteome</keyword>
<evidence type="ECO:0000259" key="2">
    <source>
        <dbReference type="Pfam" id="PF13354"/>
    </source>
</evidence>
<organism evidence="3 4">
    <name type="scientific">Nonomuraea jiangxiensis</name>
    <dbReference type="NCBI Taxonomy" id="633440"/>
    <lineage>
        <taxon>Bacteria</taxon>
        <taxon>Bacillati</taxon>
        <taxon>Actinomycetota</taxon>
        <taxon>Actinomycetes</taxon>
        <taxon>Streptosporangiales</taxon>
        <taxon>Streptosporangiaceae</taxon>
        <taxon>Nonomuraea</taxon>
    </lineage>
</organism>
<reference evidence="3 4" key="1">
    <citation type="submission" date="2016-10" db="EMBL/GenBank/DDBJ databases">
        <authorList>
            <person name="de Groot N.N."/>
        </authorList>
    </citation>
    <scope>NUCLEOTIDE SEQUENCE [LARGE SCALE GENOMIC DNA]</scope>
    <source>
        <strain evidence="3 4">CGMCC 4.6533</strain>
    </source>
</reference>
<accession>A0A1G8HND2</accession>
<dbReference type="InterPro" id="IPR012338">
    <property type="entry name" value="Beta-lactam/transpept-like"/>
</dbReference>
<dbReference type="OrthoDB" id="3501904at2"/>
<dbReference type="SUPFAM" id="SSF56601">
    <property type="entry name" value="beta-lactamase/transpeptidase-like"/>
    <property type="match status" value="1"/>
</dbReference>
<evidence type="ECO:0000313" key="4">
    <source>
        <dbReference type="Proteomes" id="UP000199202"/>
    </source>
</evidence>
<feature type="domain" description="Beta-lactamase class A catalytic" evidence="2">
    <location>
        <begin position="192"/>
        <end position="316"/>
    </location>
</feature>
<evidence type="ECO:0000256" key="1">
    <source>
        <dbReference type="SAM" id="SignalP"/>
    </source>
</evidence>
<dbReference type="GO" id="GO:0030655">
    <property type="term" value="P:beta-lactam antibiotic catabolic process"/>
    <property type="evidence" value="ECO:0007669"/>
    <property type="project" value="InterPro"/>
</dbReference>
<dbReference type="PANTHER" id="PTHR35333">
    <property type="entry name" value="BETA-LACTAMASE"/>
    <property type="match status" value="1"/>
</dbReference>
<dbReference type="InterPro" id="IPR045155">
    <property type="entry name" value="Beta-lactam_cat"/>
</dbReference>
<dbReference type="AlphaFoldDB" id="A0A1G8HND2"/>
<feature type="signal peptide" evidence="1">
    <location>
        <begin position="1"/>
        <end position="40"/>
    </location>
</feature>
<dbReference type="Proteomes" id="UP000199202">
    <property type="component" value="Unassembled WGS sequence"/>
</dbReference>
<dbReference type="Pfam" id="PF13354">
    <property type="entry name" value="Beta-lactamase2"/>
    <property type="match status" value="1"/>
</dbReference>
<dbReference type="STRING" id="633440.SAMN05421869_104227"/>
<dbReference type="InterPro" id="IPR000871">
    <property type="entry name" value="Beta-lactam_class-A"/>
</dbReference>
<dbReference type="EMBL" id="FNDJ01000004">
    <property type="protein sequence ID" value="SDI07980.1"/>
    <property type="molecule type" value="Genomic_DNA"/>
</dbReference>
<dbReference type="Gene3D" id="3.40.710.10">
    <property type="entry name" value="DD-peptidase/beta-lactamase superfamily"/>
    <property type="match status" value="1"/>
</dbReference>
<protein>
    <submittedName>
        <fullName evidence="3">Beta-lactamase enzyme family protein</fullName>
    </submittedName>
</protein>
<evidence type="ECO:0000313" key="3">
    <source>
        <dbReference type="EMBL" id="SDI07980.1"/>
    </source>
</evidence>